<dbReference type="EMBL" id="RCNT01000001">
    <property type="protein sequence ID" value="RMA43993.1"/>
    <property type="molecule type" value="Genomic_DNA"/>
</dbReference>
<organism evidence="2 3">
    <name type="scientific">Rhodophyticola porphyridii</name>
    <dbReference type="NCBI Taxonomy" id="1852017"/>
    <lineage>
        <taxon>Bacteria</taxon>
        <taxon>Pseudomonadati</taxon>
        <taxon>Pseudomonadota</taxon>
        <taxon>Alphaproteobacteria</taxon>
        <taxon>Rhodobacterales</taxon>
        <taxon>Roseobacteraceae</taxon>
        <taxon>Rhodophyticola</taxon>
    </lineage>
</organism>
<dbReference type="Proteomes" id="UP000281343">
    <property type="component" value="Unassembled WGS sequence"/>
</dbReference>
<sequence>MIIPTVTTEHLILRAPQLSDFEAYADFRGSDRAAFVGGPNSPAQAWQQLCALAGQWQFRGYGRWMIADKETDQPLGVTGLHHPFDWPEPEIAWSLFAAGEGRGIAYEAALAVRAYAYETLGWSTVISCVDSKNTRSLALAKRLGCKPDGQFTQEVLGEMDVWRHPSREALA</sequence>
<dbReference type="InterPro" id="IPR016181">
    <property type="entry name" value="Acyl_CoA_acyltransferase"/>
</dbReference>
<dbReference type="Gene3D" id="3.40.630.30">
    <property type="match status" value="1"/>
</dbReference>
<dbReference type="InterPro" id="IPR000182">
    <property type="entry name" value="GNAT_dom"/>
</dbReference>
<dbReference type="SUPFAM" id="SSF55729">
    <property type="entry name" value="Acyl-CoA N-acyltransferases (Nat)"/>
    <property type="match status" value="1"/>
</dbReference>
<dbReference type="PANTHER" id="PTHR43792:SF1">
    <property type="entry name" value="N-ACETYLTRANSFERASE DOMAIN-CONTAINING PROTEIN"/>
    <property type="match status" value="1"/>
</dbReference>
<accession>A0A3L9YCT5</accession>
<feature type="domain" description="N-acetyltransferase" evidence="1">
    <location>
        <begin position="11"/>
        <end position="146"/>
    </location>
</feature>
<dbReference type="InterPro" id="IPR051531">
    <property type="entry name" value="N-acetyltransferase"/>
</dbReference>
<protein>
    <submittedName>
        <fullName evidence="2">N-acetyltransferase</fullName>
    </submittedName>
</protein>
<reference evidence="2 3" key="1">
    <citation type="submission" date="2018-10" db="EMBL/GenBank/DDBJ databases">
        <authorList>
            <person name="Jung H.S."/>
            <person name="Jeon C.O."/>
        </authorList>
    </citation>
    <scope>NUCLEOTIDE SEQUENCE [LARGE SCALE GENOMIC DNA]</scope>
    <source>
        <strain evidence="2 3">MA-7-27</strain>
    </source>
</reference>
<keyword evidence="3" id="KW-1185">Reference proteome</keyword>
<proteinExistence type="predicted"/>
<dbReference type="Pfam" id="PF13302">
    <property type="entry name" value="Acetyltransf_3"/>
    <property type="match status" value="1"/>
</dbReference>
<dbReference type="AlphaFoldDB" id="A0A3L9YCT5"/>
<keyword evidence="2" id="KW-0808">Transferase</keyword>
<gene>
    <name evidence="2" type="ORF">D9R08_03515</name>
</gene>
<comment type="caution">
    <text evidence="2">The sequence shown here is derived from an EMBL/GenBank/DDBJ whole genome shotgun (WGS) entry which is preliminary data.</text>
</comment>
<evidence type="ECO:0000259" key="1">
    <source>
        <dbReference type="Pfam" id="PF13302"/>
    </source>
</evidence>
<dbReference type="GO" id="GO:0016747">
    <property type="term" value="F:acyltransferase activity, transferring groups other than amino-acyl groups"/>
    <property type="evidence" value="ECO:0007669"/>
    <property type="project" value="InterPro"/>
</dbReference>
<name>A0A3L9YCT5_9RHOB</name>
<evidence type="ECO:0000313" key="3">
    <source>
        <dbReference type="Proteomes" id="UP000281343"/>
    </source>
</evidence>
<dbReference type="OrthoDB" id="6293260at2"/>
<dbReference type="RefSeq" id="WP_121896583.1">
    <property type="nucleotide sequence ID" value="NZ_RCNT01000001.1"/>
</dbReference>
<evidence type="ECO:0000313" key="2">
    <source>
        <dbReference type="EMBL" id="RMA43993.1"/>
    </source>
</evidence>
<dbReference type="PANTHER" id="PTHR43792">
    <property type="entry name" value="GNAT FAMILY, PUTATIVE (AFU_ORTHOLOGUE AFUA_3G00765)-RELATED-RELATED"/>
    <property type="match status" value="1"/>
</dbReference>